<name>A0A9D2CX65_9BACE</name>
<dbReference type="InterPro" id="IPR012341">
    <property type="entry name" value="6hp_glycosidase-like_sf"/>
</dbReference>
<evidence type="ECO:0000256" key="2">
    <source>
        <dbReference type="ARBA" id="ARBA00022679"/>
    </source>
</evidence>
<dbReference type="PANTHER" id="PTHR37469">
    <property type="entry name" value="CELLOBIONIC ACID PHOSPHORYLASE-RELATED"/>
    <property type="match status" value="1"/>
</dbReference>
<dbReference type="InterPro" id="IPR037825">
    <property type="entry name" value="GH94N_CBP"/>
</dbReference>
<dbReference type="AlphaFoldDB" id="A0A9D2CX65"/>
<evidence type="ECO:0000256" key="1">
    <source>
        <dbReference type="ARBA" id="ARBA00022676"/>
    </source>
</evidence>
<dbReference type="SUPFAM" id="SSF48208">
    <property type="entry name" value="Six-hairpin glycosidases"/>
    <property type="match status" value="1"/>
</dbReference>
<sequence length="826" mass="93747">MQDKKYGYFDDAHREYVITDPQTPWPWINYLGNEDFFSLISNTAGGYSFYKDAKFRRITRYRYNGVPMDNGGRYFYIKDGETVWSPGWKPCKTPLDSYECRHGMSYTRITGAKNGVEASVLFFVPLKTWAEVQKLTLRNTGEATKRLKLFSFAEWCLWNAATDMENFQRNFSTGEVEVDGSVIYHKTEYKERRNHYAYYSVNVPIQGFDTDRETFVGLYNEFSAPQNVLAGRPGDSIAHGWSPIASHYIEVELAPGESRDFIFLLGYVENPQEEKFAEPDPSVLQSTPSCALVNKTRAKATIAALDTTDKVDAAFEELRSYWNRLLDVYVLDSGDAKLDRMVNIWNQYQCMITFNMSRSASFFESGIGRGMGFRDSNQDLVGFVHQIPERARERIIDIASTQFPDGGCYHQYQPLTKRGNNDIGGGFNDDPMWLIFGTVAYIKETGDFGILDEPVPYDNRPGSEVSLFEHLRVSFNHVVENLGPHRLPLIGRADWNDCLNLNCFSWDPNESFQTTENKTEGSKAESLMIAGLFVVCGRDYVQLCRELGKTDEADRAQACVDEMVEAVKQHGWDGDWYLRAYDFFGNKVGSKENEEGQIFIESQGWCTMAGIGLEEGLVQKALDAVKERLDCEHGIVLNNPPFTRYVVEYGEISTYPAGYKENAGIFCHNNPWVIIGETVLGRGDRAWEYYRKICPAYVEEVHSTLHKVEPYVYAQMVAGKDAARPGEGKNSWLTGTAAWNWYAITQFILGIKPGYEGLEIDPCIPADWKGYRIRRRYRGAEYDIRISNPAGVCRGVKSLTVDGMTVEGNVVPLQKDGTHTVEVTLG</sequence>
<dbReference type="Gene3D" id="2.70.98.40">
    <property type="entry name" value="Glycoside hydrolase, family 65, N-terminal domain"/>
    <property type="match status" value="1"/>
</dbReference>
<evidence type="ECO:0000259" key="3">
    <source>
        <dbReference type="Pfam" id="PF06165"/>
    </source>
</evidence>
<dbReference type="Proteomes" id="UP000824023">
    <property type="component" value="Unassembled WGS sequence"/>
</dbReference>
<accession>A0A9D2CX65</accession>
<dbReference type="Gene3D" id="1.20.890.20">
    <property type="entry name" value="mpn423 like domain"/>
    <property type="match status" value="1"/>
</dbReference>
<dbReference type="SUPFAM" id="SSF74650">
    <property type="entry name" value="Galactose mutarotase-like"/>
    <property type="match status" value="1"/>
</dbReference>
<gene>
    <name evidence="5" type="ORF">H9819_07885</name>
</gene>
<dbReference type="CDD" id="cd11754">
    <property type="entry name" value="GH94N_CBP_like"/>
    <property type="match status" value="1"/>
</dbReference>
<dbReference type="PANTHER" id="PTHR37469:SF2">
    <property type="entry name" value="CELLOBIONIC ACID PHOSPHORYLASE"/>
    <property type="match status" value="1"/>
</dbReference>
<dbReference type="InterPro" id="IPR033432">
    <property type="entry name" value="GH94_catalytic"/>
</dbReference>
<dbReference type="Pfam" id="PF17167">
    <property type="entry name" value="Glyco_hydro_94"/>
    <property type="match status" value="1"/>
</dbReference>
<dbReference type="InterPro" id="IPR037018">
    <property type="entry name" value="GH65_N"/>
</dbReference>
<evidence type="ECO:0000259" key="4">
    <source>
        <dbReference type="Pfam" id="PF17167"/>
    </source>
</evidence>
<dbReference type="Pfam" id="PF06165">
    <property type="entry name" value="GH94_b-supersand"/>
    <property type="match status" value="1"/>
</dbReference>
<feature type="domain" description="Glycosyl hydrolase 94 supersandwich" evidence="3">
    <location>
        <begin position="14"/>
        <end position="273"/>
    </location>
</feature>
<organism evidence="5 6">
    <name type="scientific">Candidatus Bacteroides merdipullorum</name>
    <dbReference type="NCBI Taxonomy" id="2838474"/>
    <lineage>
        <taxon>Bacteria</taxon>
        <taxon>Pseudomonadati</taxon>
        <taxon>Bacteroidota</taxon>
        <taxon>Bacteroidia</taxon>
        <taxon>Bacteroidales</taxon>
        <taxon>Bacteroidaceae</taxon>
        <taxon>Bacteroides</taxon>
    </lineage>
</organism>
<dbReference type="GO" id="GO:0005975">
    <property type="term" value="P:carbohydrate metabolic process"/>
    <property type="evidence" value="ECO:0007669"/>
    <property type="project" value="InterPro"/>
</dbReference>
<reference evidence="5" key="1">
    <citation type="journal article" date="2021" name="PeerJ">
        <title>Extensive microbial diversity within the chicken gut microbiome revealed by metagenomics and culture.</title>
        <authorList>
            <person name="Gilroy R."/>
            <person name="Ravi A."/>
            <person name="Getino M."/>
            <person name="Pursley I."/>
            <person name="Horton D.L."/>
            <person name="Alikhan N.F."/>
            <person name="Baker D."/>
            <person name="Gharbi K."/>
            <person name="Hall N."/>
            <person name="Watson M."/>
            <person name="Adriaenssens E.M."/>
            <person name="Foster-Nyarko E."/>
            <person name="Jarju S."/>
            <person name="Secka A."/>
            <person name="Antonio M."/>
            <person name="Oren A."/>
            <person name="Chaudhuri R.R."/>
            <person name="La Ragione R."/>
            <person name="Hildebrand F."/>
            <person name="Pallen M.J."/>
        </authorList>
    </citation>
    <scope>NUCLEOTIDE SEQUENCE</scope>
    <source>
        <strain evidence="5">ChiHjej12B11-24981</strain>
    </source>
</reference>
<dbReference type="InterPro" id="IPR011013">
    <property type="entry name" value="Gal_mutarotase_sf_dom"/>
</dbReference>
<keyword evidence="2 5" id="KW-0808">Transferase</keyword>
<dbReference type="Gene3D" id="1.50.10.10">
    <property type="match status" value="1"/>
</dbReference>
<proteinExistence type="predicted"/>
<protein>
    <submittedName>
        <fullName evidence="5">Glycosyl transferase</fullName>
    </submittedName>
</protein>
<dbReference type="GO" id="GO:0030246">
    <property type="term" value="F:carbohydrate binding"/>
    <property type="evidence" value="ECO:0007669"/>
    <property type="project" value="InterPro"/>
</dbReference>
<dbReference type="InterPro" id="IPR010383">
    <property type="entry name" value="Glyco_hydrolase_94_b-supersand"/>
</dbReference>
<comment type="caution">
    <text evidence="5">The sequence shown here is derived from an EMBL/GenBank/DDBJ whole genome shotgun (WGS) entry which is preliminary data.</text>
</comment>
<dbReference type="InterPro" id="IPR052047">
    <property type="entry name" value="GH94_Enzymes"/>
</dbReference>
<dbReference type="Gene3D" id="2.60.420.10">
    <property type="entry name" value="Maltose phosphorylase, domain 3"/>
    <property type="match status" value="1"/>
</dbReference>
<dbReference type="GO" id="GO:0016757">
    <property type="term" value="F:glycosyltransferase activity"/>
    <property type="evidence" value="ECO:0007669"/>
    <property type="project" value="UniProtKB-KW"/>
</dbReference>
<feature type="domain" description="Glycosyl hydrolase 94 catalytic" evidence="4">
    <location>
        <begin position="321"/>
        <end position="750"/>
    </location>
</feature>
<evidence type="ECO:0000313" key="6">
    <source>
        <dbReference type="Proteomes" id="UP000824023"/>
    </source>
</evidence>
<dbReference type="InterPro" id="IPR008928">
    <property type="entry name" value="6-hairpin_glycosidase_sf"/>
</dbReference>
<dbReference type="EMBL" id="DXCK01000109">
    <property type="protein sequence ID" value="HIZ02151.1"/>
    <property type="molecule type" value="Genomic_DNA"/>
</dbReference>
<keyword evidence="1" id="KW-0328">Glycosyltransferase</keyword>
<reference evidence="5" key="2">
    <citation type="submission" date="2021-04" db="EMBL/GenBank/DDBJ databases">
        <authorList>
            <person name="Gilroy R."/>
        </authorList>
    </citation>
    <scope>NUCLEOTIDE SEQUENCE</scope>
    <source>
        <strain evidence="5">ChiHjej12B11-24981</strain>
    </source>
</reference>
<evidence type="ECO:0000313" key="5">
    <source>
        <dbReference type="EMBL" id="HIZ02151.1"/>
    </source>
</evidence>
<dbReference type="SMART" id="SM01068">
    <property type="entry name" value="CBM_X"/>
    <property type="match status" value="1"/>
</dbReference>